<dbReference type="Pfam" id="PF00685">
    <property type="entry name" value="Sulfotransfer_1"/>
    <property type="match status" value="1"/>
</dbReference>
<reference evidence="2 3" key="1">
    <citation type="journal article" date="2018" name="J. Allergy Clin. Immunol.">
        <title>High-quality assembly of Dermatophagoides pteronyssinus genome and transcriptome reveals a wide range of novel allergens.</title>
        <authorList>
            <person name="Liu X.Y."/>
            <person name="Yang K.Y."/>
            <person name="Wang M.Q."/>
            <person name="Kwok J.S."/>
            <person name="Zeng X."/>
            <person name="Yang Z."/>
            <person name="Xiao X.J."/>
            <person name="Lau C.P."/>
            <person name="Li Y."/>
            <person name="Huang Z.M."/>
            <person name="Ba J.G."/>
            <person name="Yim A.K."/>
            <person name="Ouyang C.Y."/>
            <person name="Ngai S.M."/>
            <person name="Chan T.F."/>
            <person name="Leung E.L."/>
            <person name="Liu L."/>
            <person name="Liu Z.G."/>
            <person name="Tsui S.K."/>
        </authorList>
    </citation>
    <scope>NUCLEOTIDE SEQUENCE [LARGE SCALE GENOMIC DNA]</scope>
    <source>
        <strain evidence="2">Derp</strain>
    </source>
</reference>
<comment type="caution">
    <text evidence="2">The sequence shown here is derived from an EMBL/GenBank/DDBJ whole genome shotgun (WGS) entry which is preliminary data.</text>
</comment>
<dbReference type="SUPFAM" id="SSF52540">
    <property type="entry name" value="P-loop containing nucleoside triphosphate hydrolases"/>
    <property type="match status" value="1"/>
</dbReference>
<proteinExistence type="predicted"/>
<evidence type="ECO:0000313" key="2">
    <source>
        <dbReference type="EMBL" id="KAH9424182.1"/>
    </source>
</evidence>
<dbReference type="Gene3D" id="3.40.50.300">
    <property type="entry name" value="P-loop containing nucleotide triphosphate hydrolases"/>
    <property type="match status" value="1"/>
</dbReference>
<dbReference type="InterPro" id="IPR027417">
    <property type="entry name" value="P-loop_NTPase"/>
</dbReference>
<dbReference type="PANTHER" id="PTHR10704:SF44">
    <property type="entry name" value="LD35051P-RELATED"/>
    <property type="match status" value="1"/>
</dbReference>
<name>A0ABQ8JP17_DERPT</name>
<sequence length="542" mass="64106">MISGSKIDHAKILLISEARSGSTFLGDLLHYAIESSYYSFEPLVGAKRNPYEYKKIIDNIFDCQFDSNSYLKPMYWKIQYLKWNRLLMKIVGFDQYENDDIHLFNKTIHQIICQSSSAIIIKTIRFTLKNLSSLILSKSINNMKIIFLVRDPRAVMSSRYKLSWCLHNENCTDSRVLCDRIQANIESLKMIKNSMKNISIILLRYEDLIGDIWKSTNSLFKFLEIVPNPSLDQWIRKHTLANDFLLNPHSTYRNIKSQQTIGWRENLSYEDLLDIQYDCSDVMNELGYRLTNYRSIKSKFQTIFEVVSFDFPLKIYSLKSIDFHGHREKKSYEEECENEEEMVELCARDFLIYTNETMAETETEMDTFCRIYKDKERCLRDHSNKCLSHSANQAIMELIRTISNKNRAICSSKQRRNVQIRSNRCLNQQRSQKPNYCYNKFVQRIHGIHQYGQEEKIPIICCNYHEFLTCFRNQLKTCAHDLINNLLRLIQNYSGETLNYVCREYKNSNKCQNIGLIKDDDDIINETRPQTFFSLLVKIYLS</sequence>
<evidence type="ECO:0000259" key="1">
    <source>
        <dbReference type="Pfam" id="PF00685"/>
    </source>
</evidence>
<gene>
    <name evidence="2" type="ORF">DERP_004364</name>
</gene>
<evidence type="ECO:0000313" key="3">
    <source>
        <dbReference type="Proteomes" id="UP000887458"/>
    </source>
</evidence>
<protein>
    <recommendedName>
        <fullName evidence="1">Sulfotransferase domain-containing protein</fullName>
    </recommendedName>
</protein>
<keyword evidence="3" id="KW-1185">Reference proteome</keyword>
<dbReference type="PANTHER" id="PTHR10704">
    <property type="entry name" value="CARBOHYDRATE SULFOTRANSFERASE"/>
    <property type="match status" value="1"/>
</dbReference>
<dbReference type="EMBL" id="NJHN03000029">
    <property type="protein sequence ID" value="KAH9424182.1"/>
    <property type="molecule type" value="Genomic_DNA"/>
</dbReference>
<reference evidence="2 3" key="2">
    <citation type="journal article" date="2022" name="Mol. Biol. Evol.">
        <title>Comparative Genomics Reveals Insights into the Divergent Evolution of Astigmatic Mites and Household Pest Adaptations.</title>
        <authorList>
            <person name="Xiong Q."/>
            <person name="Wan A.T."/>
            <person name="Liu X."/>
            <person name="Fung C.S."/>
            <person name="Xiao X."/>
            <person name="Malainual N."/>
            <person name="Hou J."/>
            <person name="Wang L."/>
            <person name="Wang M."/>
            <person name="Yang K.Y."/>
            <person name="Cui Y."/>
            <person name="Leung E.L."/>
            <person name="Nong W."/>
            <person name="Shin S.K."/>
            <person name="Au S.W."/>
            <person name="Jeong K.Y."/>
            <person name="Chew F.T."/>
            <person name="Hui J.H."/>
            <person name="Leung T.F."/>
            <person name="Tungtrongchitr A."/>
            <person name="Zhong N."/>
            <person name="Liu Z."/>
            <person name="Tsui S.K."/>
        </authorList>
    </citation>
    <scope>NUCLEOTIDE SEQUENCE [LARGE SCALE GENOMIC DNA]</scope>
    <source>
        <strain evidence="2">Derp</strain>
    </source>
</reference>
<dbReference type="Proteomes" id="UP000887458">
    <property type="component" value="Unassembled WGS sequence"/>
</dbReference>
<dbReference type="InterPro" id="IPR051135">
    <property type="entry name" value="Gal/GlcNAc/GalNAc_ST"/>
</dbReference>
<accession>A0ABQ8JP17</accession>
<dbReference type="InterPro" id="IPR000863">
    <property type="entry name" value="Sulfotransferase_dom"/>
</dbReference>
<organism evidence="2 3">
    <name type="scientific">Dermatophagoides pteronyssinus</name>
    <name type="common">European house dust mite</name>
    <dbReference type="NCBI Taxonomy" id="6956"/>
    <lineage>
        <taxon>Eukaryota</taxon>
        <taxon>Metazoa</taxon>
        <taxon>Ecdysozoa</taxon>
        <taxon>Arthropoda</taxon>
        <taxon>Chelicerata</taxon>
        <taxon>Arachnida</taxon>
        <taxon>Acari</taxon>
        <taxon>Acariformes</taxon>
        <taxon>Sarcoptiformes</taxon>
        <taxon>Astigmata</taxon>
        <taxon>Psoroptidia</taxon>
        <taxon>Analgoidea</taxon>
        <taxon>Pyroglyphidae</taxon>
        <taxon>Dermatophagoidinae</taxon>
        <taxon>Dermatophagoides</taxon>
    </lineage>
</organism>
<feature type="domain" description="Sulfotransferase" evidence="1">
    <location>
        <begin position="11"/>
        <end position="285"/>
    </location>
</feature>